<dbReference type="InterPro" id="IPR004358">
    <property type="entry name" value="Sig_transdc_His_kin-like_C"/>
</dbReference>
<dbReference type="EMBL" id="QXJM01000039">
    <property type="protein sequence ID" value="RIE02611.1"/>
    <property type="molecule type" value="Genomic_DNA"/>
</dbReference>
<evidence type="ECO:0000256" key="14">
    <source>
        <dbReference type="PROSITE-ProRule" id="PRU00169"/>
    </source>
</evidence>
<feature type="domain" description="Response regulatory" evidence="17">
    <location>
        <begin position="829"/>
        <end position="942"/>
    </location>
</feature>
<feature type="domain" description="Histidine kinase" evidence="16">
    <location>
        <begin position="551"/>
        <end position="783"/>
    </location>
</feature>
<evidence type="ECO:0000256" key="9">
    <source>
        <dbReference type="ARBA" id="ARBA00022777"/>
    </source>
</evidence>
<dbReference type="InterPro" id="IPR047347">
    <property type="entry name" value="YvaQ-like_sensor"/>
</dbReference>
<protein>
    <recommendedName>
        <fullName evidence="13">Circadian input-output histidine kinase CikA</fullName>
        <ecNumber evidence="4">2.7.13.3</ecNumber>
    </recommendedName>
</protein>
<dbReference type="SMART" id="SM00065">
    <property type="entry name" value="GAF"/>
    <property type="match status" value="1"/>
</dbReference>
<keyword evidence="8" id="KW-0547">Nucleotide-binding</keyword>
<dbReference type="InterPro" id="IPR003660">
    <property type="entry name" value="HAMP_dom"/>
</dbReference>
<evidence type="ECO:0000256" key="15">
    <source>
        <dbReference type="SAM" id="Coils"/>
    </source>
</evidence>
<dbReference type="EC" id="2.7.13.3" evidence="4"/>
<dbReference type="SMART" id="SM00388">
    <property type="entry name" value="HisKA"/>
    <property type="match status" value="1"/>
</dbReference>
<keyword evidence="5" id="KW-1003">Cell membrane</keyword>
<evidence type="ECO:0000256" key="3">
    <source>
        <dbReference type="ARBA" id="ARBA00006402"/>
    </source>
</evidence>
<dbReference type="GO" id="GO:0005886">
    <property type="term" value="C:plasma membrane"/>
    <property type="evidence" value="ECO:0007669"/>
    <property type="project" value="UniProtKB-SubCell"/>
</dbReference>
<dbReference type="Proteomes" id="UP000266340">
    <property type="component" value="Unassembled WGS sequence"/>
</dbReference>
<feature type="domain" description="Response regulatory" evidence="17">
    <location>
        <begin position="951"/>
        <end position="1068"/>
    </location>
</feature>
<keyword evidence="7" id="KW-0808">Transferase</keyword>
<evidence type="ECO:0000256" key="7">
    <source>
        <dbReference type="ARBA" id="ARBA00022679"/>
    </source>
</evidence>
<dbReference type="InterPro" id="IPR036097">
    <property type="entry name" value="HisK_dim/P_sf"/>
</dbReference>
<feature type="coiled-coil region" evidence="15">
    <location>
        <begin position="437"/>
        <end position="506"/>
    </location>
</feature>
<dbReference type="GO" id="GO:0005524">
    <property type="term" value="F:ATP binding"/>
    <property type="evidence" value="ECO:0007669"/>
    <property type="project" value="UniProtKB-KW"/>
</dbReference>
<evidence type="ECO:0000256" key="5">
    <source>
        <dbReference type="ARBA" id="ARBA00022475"/>
    </source>
</evidence>
<dbReference type="CDD" id="cd16922">
    <property type="entry name" value="HATPase_EvgS-ArcB-TorS-like"/>
    <property type="match status" value="1"/>
</dbReference>
<dbReference type="Gene3D" id="3.30.450.40">
    <property type="match status" value="1"/>
</dbReference>
<name>A0A398CTH4_9BACL</name>
<gene>
    <name evidence="19" type="ORF">D3H35_18180</name>
</gene>
<comment type="caution">
    <text evidence="14">Lacks conserved residue(s) required for the propagation of feature annotation.</text>
</comment>
<feature type="modified residue" description="4-aspartylphosphate" evidence="14">
    <location>
        <position position="1148"/>
    </location>
</feature>
<accession>A0A398CTH4</accession>
<evidence type="ECO:0000256" key="6">
    <source>
        <dbReference type="ARBA" id="ARBA00022553"/>
    </source>
</evidence>
<evidence type="ECO:0000313" key="19">
    <source>
        <dbReference type="EMBL" id="RIE02611.1"/>
    </source>
</evidence>
<organism evidence="19 20">
    <name type="scientific">Cohnella faecalis</name>
    <dbReference type="NCBI Taxonomy" id="2315694"/>
    <lineage>
        <taxon>Bacteria</taxon>
        <taxon>Bacillati</taxon>
        <taxon>Bacillota</taxon>
        <taxon>Bacilli</taxon>
        <taxon>Bacillales</taxon>
        <taxon>Paenibacillaceae</taxon>
        <taxon>Cohnella</taxon>
    </lineage>
</organism>
<dbReference type="InterPro" id="IPR003594">
    <property type="entry name" value="HATPase_dom"/>
</dbReference>
<comment type="subcellular location">
    <subcellularLocation>
        <location evidence="2">Cell membrane</location>
        <topology evidence="2">Multi-pass membrane protein</topology>
    </subcellularLocation>
</comment>
<reference evidence="19 20" key="1">
    <citation type="submission" date="2018-09" db="EMBL/GenBank/DDBJ databases">
        <title>Cohnella cavernae sp. nov., isolated from a karst cave.</title>
        <authorList>
            <person name="Zhu H."/>
        </authorList>
    </citation>
    <scope>NUCLEOTIDE SEQUENCE [LARGE SCALE GENOMIC DNA]</scope>
    <source>
        <strain evidence="19 20">K2E09-144</strain>
    </source>
</reference>
<dbReference type="InterPro" id="IPR003661">
    <property type="entry name" value="HisK_dim/P_dom"/>
</dbReference>
<comment type="catalytic activity">
    <reaction evidence="1">
        <text>ATP + protein L-histidine = ADP + protein N-phospho-L-histidine.</text>
        <dbReference type="EC" id="2.7.13.3"/>
    </reaction>
</comment>
<dbReference type="Gene3D" id="3.30.565.10">
    <property type="entry name" value="Histidine kinase-like ATPase, C-terminal domain"/>
    <property type="match status" value="1"/>
</dbReference>
<keyword evidence="20" id="KW-1185">Reference proteome</keyword>
<evidence type="ECO:0000256" key="11">
    <source>
        <dbReference type="ARBA" id="ARBA00023012"/>
    </source>
</evidence>
<evidence type="ECO:0000256" key="4">
    <source>
        <dbReference type="ARBA" id="ARBA00012438"/>
    </source>
</evidence>
<keyword evidence="11" id="KW-0902">Two-component regulatory system</keyword>
<dbReference type="CDD" id="cd00082">
    <property type="entry name" value="HisKA"/>
    <property type="match status" value="1"/>
</dbReference>
<dbReference type="SUPFAM" id="SSF52172">
    <property type="entry name" value="CheY-like"/>
    <property type="match status" value="3"/>
</dbReference>
<keyword evidence="12" id="KW-0472">Membrane</keyword>
<dbReference type="InterPro" id="IPR005467">
    <property type="entry name" value="His_kinase_dom"/>
</dbReference>
<dbReference type="Pfam" id="PF00672">
    <property type="entry name" value="HAMP"/>
    <property type="match status" value="1"/>
</dbReference>
<evidence type="ECO:0000259" key="18">
    <source>
        <dbReference type="PROSITE" id="PS50885"/>
    </source>
</evidence>
<evidence type="ECO:0000256" key="8">
    <source>
        <dbReference type="ARBA" id="ARBA00022741"/>
    </source>
</evidence>
<dbReference type="PANTHER" id="PTHR45339">
    <property type="entry name" value="HYBRID SIGNAL TRANSDUCTION HISTIDINE KINASE J"/>
    <property type="match status" value="1"/>
</dbReference>
<dbReference type="CDD" id="cd17546">
    <property type="entry name" value="REC_hyHK_CKI1_RcsC-like"/>
    <property type="match status" value="1"/>
</dbReference>
<dbReference type="PROSITE" id="PS50885">
    <property type="entry name" value="HAMP"/>
    <property type="match status" value="1"/>
</dbReference>
<dbReference type="Gene3D" id="6.10.340.10">
    <property type="match status" value="1"/>
</dbReference>
<dbReference type="RefSeq" id="WP_119150649.1">
    <property type="nucleotide sequence ID" value="NZ_JBHSOV010000026.1"/>
</dbReference>
<dbReference type="Pfam" id="PF00512">
    <property type="entry name" value="HisKA"/>
    <property type="match status" value="1"/>
</dbReference>
<dbReference type="Pfam" id="PF00072">
    <property type="entry name" value="Response_reg"/>
    <property type="match status" value="2"/>
</dbReference>
<evidence type="ECO:0000259" key="16">
    <source>
        <dbReference type="PROSITE" id="PS50109"/>
    </source>
</evidence>
<dbReference type="SMART" id="SM00387">
    <property type="entry name" value="HATPase_c"/>
    <property type="match status" value="1"/>
</dbReference>
<dbReference type="PRINTS" id="PR00344">
    <property type="entry name" value="BCTRLSENSOR"/>
</dbReference>
<feature type="coiled-coil region" evidence="15">
    <location>
        <begin position="251"/>
        <end position="278"/>
    </location>
</feature>
<evidence type="ECO:0000256" key="10">
    <source>
        <dbReference type="ARBA" id="ARBA00022840"/>
    </source>
</evidence>
<dbReference type="CDD" id="cd06225">
    <property type="entry name" value="HAMP"/>
    <property type="match status" value="1"/>
</dbReference>
<dbReference type="SUPFAM" id="SSF47384">
    <property type="entry name" value="Homodimeric domain of signal transducing histidine kinase"/>
    <property type="match status" value="1"/>
</dbReference>
<comment type="similarity">
    <text evidence="3">In the N-terminal section; belongs to the phytochrome family.</text>
</comment>
<dbReference type="SUPFAM" id="SSF55781">
    <property type="entry name" value="GAF domain-like"/>
    <property type="match status" value="1"/>
</dbReference>
<evidence type="ECO:0000256" key="2">
    <source>
        <dbReference type="ARBA" id="ARBA00004651"/>
    </source>
</evidence>
<dbReference type="PANTHER" id="PTHR45339:SF1">
    <property type="entry name" value="HYBRID SIGNAL TRANSDUCTION HISTIDINE KINASE J"/>
    <property type="match status" value="1"/>
</dbReference>
<evidence type="ECO:0000256" key="12">
    <source>
        <dbReference type="ARBA" id="ARBA00023136"/>
    </source>
</evidence>
<dbReference type="Pfam" id="PF13185">
    <property type="entry name" value="GAF_2"/>
    <property type="match status" value="1"/>
</dbReference>
<dbReference type="InterPro" id="IPR036890">
    <property type="entry name" value="HATPase_C_sf"/>
</dbReference>
<dbReference type="AlphaFoldDB" id="A0A398CTH4"/>
<dbReference type="InterPro" id="IPR001789">
    <property type="entry name" value="Sig_transdc_resp-reg_receiver"/>
</dbReference>
<dbReference type="SMART" id="SM00448">
    <property type="entry name" value="REC"/>
    <property type="match status" value="3"/>
</dbReference>
<dbReference type="FunFam" id="3.30.565.10:FF:000010">
    <property type="entry name" value="Sensor histidine kinase RcsC"/>
    <property type="match status" value="1"/>
</dbReference>
<proteinExistence type="inferred from homology"/>
<keyword evidence="9" id="KW-0418">Kinase</keyword>
<dbReference type="PROSITE" id="PS50109">
    <property type="entry name" value="HIS_KIN"/>
    <property type="match status" value="1"/>
</dbReference>
<keyword evidence="10" id="KW-0067">ATP-binding</keyword>
<dbReference type="CDD" id="cd00156">
    <property type="entry name" value="REC"/>
    <property type="match status" value="2"/>
</dbReference>
<dbReference type="Gene3D" id="3.40.50.2300">
    <property type="match status" value="3"/>
</dbReference>
<dbReference type="PROSITE" id="PS50110">
    <property type="entry name" value="RESPONSE_REGULATORY"/>
    <property type="match status" value="3"/>
</dbReference>
<dbReference type="CDD" id="cd19411">
    <property type="entry name" value="MCP2201-like_sensor"/>
    <property type="match status" value="1"/>
</dbReference>
<feature type="modified residue" description="4-aspartylphosphate" evidence="14">
    <location>
        <position position="878"/>
    </location>
</feature>
<dbReference type="InterPro" id="IPR024478">
    <property type="entry name" value="HlyB_4HB_MCP"/>
</dbReference>
<feature type="domain" description="HAMP" evidence="18">
    <location>
        <begin position="207"/>
        <end position="260"/>
    </location>
</feature>
<feature type="domain" description="Response regulatory" evidence="17">
    <location>
        <begin position="1098"/>
        <end position="1215"/>
    </location>
</feature>
<dbReference type="InterPro" id="IPR011006">
    <property type="entry name" value="CheY-like_superfamily"/>
</dbReference>
<dbReference type="SUPFAM" id="SSF55874">
    <property type="entry name" value="ATPase domain of HSP90 chaperone/DNA topoisomerase II/histidine kinase"/>
    <property type="match status" value="1"/>
</dbReference>
<sequence length="1217" mass="136395">MKIRSKLIGGFSLLLLIMVINTSLSYGRLSKMNESMNDFYENRFLKVVLVLNARGEVNSAGRSINDFLLGNVDNPEQATDNIQTRISNVSEQIQKFAKLNISPSEQQILDELNFNKGRYEEFLQRFIEFAENGRVDDAKALLLSQGRSFQDAFINSLNSVVTFEQKSLEADIASSKQAYTDSVRLTAASTAFGILLGGLIIWLVIPSITRGLNQLGKMAERFGRGRLKSFSRMEVRSKDELGDLAGIFKRIALELHAKNELEARFNEAQKRQAAMDGQLARVPELLRQTSEPDKIAQSFVAEFAPYLGASYAAVYLTDALGAGEKLTLAGAYAALDDGENPLKPTASFRRGEGLVGQCAMGYSPLKLDDVPEDYVKISSGLGSARPRQLALYPIRFDEEVIGVLELASLAPIPAENDELAAALCEKFATIMNHIRSRQRVEELLRESQTQSEELQAQSEELIAQQEELRQTNDKLEAQKSILKRSEDRLRQQQEELEHTNQELTLKTMSLEEHVKRTDMQNRQIAKANSELERQALQLALSSKYKSEFLANMSHELRTPLNSLLILSEFLTENEERNLTDKQQEYMRTIHSSGSELLKMIDEILDLSKVDAGKMDIHPEWMAIGDITASIEHMYAPMALRKGLGFGISVADELPDSFRTDGHRLNQILRNLLSNAMKFTETGSVEVTVTRPSEDQLRSPDRIEGMSYLAFTVTDTGIGIAPENRESVFEAFRQADGTTNRKYGGTGLGLTISRELARLLGGWIGLCTEPGKGSSFTLVLPETFSEVKVDKALSPILELERGQEQTAAAAAPAAPEVEDDRDTISKGDKVLLIIEDDVSFARVLLEMARSRGYKGIIALRGDEGIEAARTFIPDAIILDIQLPVADGWTVLYALKDNAETRHIPVHVVSVAEQSPHGMRMGAIDHLQKPVNREQLEEVFANFSAVLDNKPKHLLLVEGNDVERASLSELIGYDDVAVTGVADAETAWGLLETGQFDCVVISADLSDRGVTRLLDRIRKKPSMRRLPVILHGADSQRDEETVRRFHRYSDTILLKDVKSPERLLEETTLFLHRVEEDLPEEKRELLRKLHRKEEAFEHKKILLVDDDVRNVFALSSVLEHRQMEVVVAENGREAIEKLKENADVDLILMDIMMPEMDGYEAMRKIRENPQWSKLPIIALTAKAMKDDRGKCIEAGASDYIAKPVHTDQLLSLMRVWLYR</sequence>
<evidence type="ECO:0000259" key="17">
    <source>
        <dbReference type="PROSITE" id="PS50110"/>
    </source>
</evidence>
<dbReference type="InterPro" id="IPR003018">
    <property type="entry name" value="GAF"/>
</dbReference>
<dbReference type="InterPro" id="IPR029016">
    <property type="entry name" value="GAF-like_dom_sf"/>
</dbReference>
<dbReference type="OrthoDB" id="9790669at2"/>
<keyword evidence="6 14" id="KW-0597">Phosphoprotein</keyword>
<evidence type="ECO:0000256" key="1">
    <source>
        <dbReference type="ARBA" id="ARBA00000085"/>
    </source>
</evidence>
<dbReference type="Pfam" id="PF02518">
    <property type="entry name" value="HATPase_c"/>
    <property type="match status" value="1"/>
</dbReference>
<comment type="caution">
    <text evidence="19">The sequence shown here is derived from an EMBL/GenBank/DDBJ whole genome shotgun (WGS) entry which is preliminary data.</text>
</comment>
<dbReference type="GO" id="GO:0000155">
    <property type="term" value="F:phosphorelay sensor kinase activity"/>
    <property type="evidence" value="ECO:0007669"/>
    <property type="project" value="InterPro"/>
</dbReference>
<dbReference type="Gene3D" id="1.10.287.130">
    <property type="match status" value="1"/>
</dbReference>
<evidence type="ECO:0000256" key="13">
    <source>
        <dbReference type="ARBA" id="ARBA00074306"/>
    </source>
</evidence>
<evidence type="ECO:0000313" key="20">
    <source>
        <dbReference type="Proteomes" id="UP000266340"/>
    </source>
</evidence>
<dbReference type="Pfam" id="PF12729">
    <property type="entry name" value="4HB_MCP_1"/>
    <property type="match status" value="1"/>
</dbReference>
<keyword evidence="15" id="KW-0175">Coiled coil</keyword>